<accession>A0A644W384</accession>
<dbReference type="AlphaFoldDB" id="A0A644W384"/>
<sequence>MKKLVLFFTLSVYCIASSFSYSLTITESGGWFETVYAKWLPTEEADSYNVYYSGEGLNNKKADTQLIRNYGSYYRIDVPGLKAGNYTLKVVAVVDGNETTESTTGILTVNAFDRTGFAFSNGRIPGAYKADGTPKDNAVIIYITESTKNTISMEVTGANANPCVGLQAIIDGFKKGKDNRPLIVRIIGQITDPADLYNGDIVIENSNNSSGFITIEGIGDDAVADGWGIRIKNASNIEIRNIGTMNCNSSEGDNIGLQQENDYIWVHHCDFFYGHAGSDGDQAKGDGALDCKRSTYVTFSYNHFWDTGKSNLVGLSESSTSGLFITFHHNWFDHSDSRHPRVRFYSAHVYNNYYDGISKYGVGSTMGSSVFVEANYFRNCKYPMLTSMQGSDVYDESKQANDYTNMPTFSKEDGGTIKAFNNYMTGQRRFVAYGASGFPNSTVDFDAYMATSRAETVPSTVISYRGSNIYNNFDTNPSVMYAYTPDSPEAARDKVVQFAGRMHGGDFKWTFNNAVDDTSYDVNPALKSALTSYRTKLVSIQGEDTPVGGGDDNNGGGDNNGTINPGTTVHNFTLSGKTSSYFNITGNLSDSKGTVNYAGLVLSICLKIESSTSVSFSTTKEAIVTLIFNDGFNGKIRINGTDYNASNGILTVTLNAGNHVITKADTCNLYYIGVQQDTTSATDIIRDAQIRIYPNPVTDQIHVLTDSPIKRITLFNLTGAMIIQAEGNNAGILDVSHLNSGTYLIRTQTTERIYNQKIIKK</sequence>
<feature type="compositionally biased region" description="Gly residues" evidence="2">
    <location>
        <begin position="547"/>
        <end position="559"/>
    </location>
</feature>
<gene>
    <name evidence="4" type="ORF">SDC9_44404</name>
</gene>
<evidence type="ECO:0000313" key="4">
    <source>
        <dbReference type="EMBL" id="MPL98204.1"/>
    </source>
</evidence>
<evidence type="ECO:0000259" key="3">
    <source>
        <dbReference type="SMART" id="SM00656"/>
    </source>
</evidence>
<proteinExistence type="predicted"/>
<dbReference type="PANTHER" id="PTHR31683:SF18">
    <property type="entry name" value="PECTATE LYASE 21-RELATED"/>
    <property type="match status" value="1"/>
</dbReference>
<dbReference type="SUPFAM" id="SSF51126">
    <property type="entry name" value="Pectin lyase-like"/>
    <property type="match status" value="1"/>
</dbReference>
<dbReference type="Pfam" id="PF00544">
    <property type="entry name" value="Pectate_lyase_4"/>
    <property type="match status" value="1"/>
</dbReference>
<comment type="caution">
    <text evidence="4">The sequence shown here is derived from an EMBL/GenBank/DDBJ whole genome shotgun (WGS) entry which is preliminary data.</text>
</comment>
<feature type="region of interest" description="Disordered" evidence="2">
    <location>
        <begin position="542"/>
        <end position="566"/>
    </location>
</feature>
<dbReference type="Pfam" id="PF18962">
    <property type="entry name" value="Por_Secre_tail"/>
    <property type="match status" value="1"/>
</dbReference>
<dbReference type="InterPro" id="IPR002022">
    <property type="entry name" value="Pec_lyase"/>
</dbReference>
<evidence type="ECO:0000256" key="2">
    <source>
        <dbReference type="SAM" id="MobiDB-lite"/>
    </source>
</evidence>
<dbReference type="NCBIfam" id="TIGR04183">
    <property type="entry name" value="Por_Secre_tail"/>
    <property type="match status" value="1"/>
</dbReference>
<name>A0A644W384_9ZZZZ</name>
<protein>
    <recommendedName>
        <fullName evidence="3">Pectate lyase domain-containing protein</fullName>
    </recommendedName>
</protein>
<dbReference type="InterPro" id="IPR045032">
    <property type="entry name" value="PEL"/>
</dbReference>
<dbReference type="InterPro" id="IPR011050">
    <property type="entry name" value="Pectin_lyase_fold/virulence"/>
</dbReference>
<dbReference type="PANTHER" id="PTHR31683">
    <property type="entry name" value="PECTATE LYASE 18-RELATED"/>
    <property type="match status" value="1"/>
</dbReference>
<dbReference type="Pfam" id="PF18283">
    <property type="entry name" value="CBM77"/>
    <property type="match status" value="1"/>
</dbReference>
<dbReference type="InterPro" id="IPR026444">
    <property type="entry name" value="Secre_tail"/>
</dbReference>
<dbReference type="InterPro" id="IPR041253">
    <property type="entry name" value="CBM77"/>
</dbReference>
<dbReference type="InterPro" id="IPR012334">
    <property type="entry name" value="Pectin_lyas_fold"/>
</dbReference>
<keyword evidence="1" id="KW-0456">Lyase</keyword>
<dbReference type="SMART" id="SM00656">
    <property type="entry name" value="Amb_all"/>
    <property type="match status" value="1"/>
</dbReference>
<reference evidence="4" key="1">
    <citation type="submission" date="2019-08" db="EMBL/GenBank/DDBJ databases">
        <authorList>
            <person name="Kucharzyk K."/>
            <person name="Murdoch R.W."/>
            <person name="Higgins S."/>
            <person name="Loffler F."/>
        </authorList>
    </citation>
    <scope>NUCLEOTIDE SEQUENCE</scope>
</reference>
<dbReference type="EMBL" id="VSSQ01000596">
    <property type="protein sequence ID" value="MPL98204.1"/>
    <property type="molecule type" value="Genomic_DNA"/>
</dbReference>
<organism evidence="4">
    <name type="scientific">bioreactor metagenome</name>
    <dbReference type="NCBI Taxonomy" id="1076179"/>
    <lineage>
        <taxon>unclassified sequences</taxon>
        <taxon>metagenomes</taxon>
        <taxon>ecological metagenomes</taxon>
    </lineage>
</organism>
<dbReference type="Gene3D" id="2.160.20.10">
    <property type="entry name" value="Single-stranded right-handed beta-helix, Pectin lyase-like"/>
    <property type="match status" value="1"/>
</dbReference>
<feature type="domain" description="Pectate lyase" evidence="3">
    <location>
        <begin position="183"/>
        <end position="383"/>
    </location>
</feature>
<dbReference type="GO" id="GO:0030570">
    <property type="term" value="F:pectate lyase activity"/>
    <property type="evidence" value="ECO:0007669"/>
    <property type="project" value="InterPro"/>
</dbReference>
<evidence type="ECO:0000256" key="1">
    <source>
        <dbReference type="ARBA" id="ARBA00023239"/>
    </source>
</evidence>